<dbReference type="GO" id="GO:0005634">
    <property type="term" value="C:nucleus"/>
    <property type="evidence" value="ECO:0007669"/>
    <property type="project" value="TreeGrafter"/>
</dbReference>
<protein>
    <recommendedName>
        <fullName evidence="1">DNA-directed primase/polymerase protein</fullName>
        <ecNumber evidence="3">2.7.7.102</ecNumber>
    </recommendedName>
</protein>
<organism evidence="6">
    <name type="scientific">Chlorella variabilis</name>
    <name type="common">Green alga</name>
    <dbReference type="NCBI Taxonomy" id="554065"/>
    <lineage>
        <taxon>Eukaryota</taxon>
        <taxon>Viridiplantae</taxon>
        <taxon>Chlorophyta</taxon>
        <taxon>core chlorophytes</taxon>
        <taxon>Trebouxiophyceae</taxon>
        <taxon>Chlorellales</taxon>
        <taxon>Chlorellaceae</taxon>
        <taxon>Chlorella clade</taxon>
        <taxon>Chlorella</taxon>
    </lineage>
</organism>
<evidence type="ECO:0000256" key="1">
    <source>
        <dbReference type="ARBA" id="ARBA00026139"/>
    </source>
</evidence>
<evidence type="ECO:0000256" key="2">
    <source>
        <dbReference type="ARBA" id="ARBA00044677"/>
    </source>
</evidence>
<dbReference type="AlphaFoldDB" id="E1ZIU4"/>
<evidence type="ECO:0000313" key="5">
    <source>
        <dbReference type="EMBL" id="EFN54394.1"/>
    </source>
</evidence>
<dbReference type="RefSeq" id="XP_005846496.1">
    <property type="nucleotide sequence ID" value="XM_005846434.1"/>
</dbReference>
<dbReference type="PANTHER" id="PTHR31399:SF0">
    <property type="entry name" value="DNA-DIRECTED PRIMASE_POLYMERASE PROTEIN"/>
    <property type="match status" value="1"/>
</dbReference>
<sequence length="458" mass="49099">MQQQEDQEGEAQQAVSASTSSSICSLQPLEAAASTAAAVKSVAAGAEAEERRQEAVRTFCVERRARGGTYYRTFTAASYPAVWQLFRHTAPKDLHWYEVIREGRPAHLYFDLEFVPRLNPQVDGEALVDVLLQHVAAQLRRHFDLILDPRFVYELDSSTPNKFSRHLTLRLPGHAFSNNHAMGKFVAQVLAASDSKLLVVRKEQEPGGGGGGPQLGSMVDMAVYSKNRHWRMSRCCKGGKEAVLHPTGRYATAPGAGVSDATVFLDTLVCNVEPHARLLQMPDPLPTAGPNNRGGVGMLGAAALQSGIGGLGSCGLQVTWKQGAIDTALLPDQVAELRRLAEEAVSFIEKVATQRAGAPARARTLAFCGGGAKVAYSMIGPGSHYCENIGRPHTSNHVFFVADFLGGTYTQKCHDPDCAHFRSAWMPLTAELCRLATGAAALPPPSPSASGRSAGTRG</sequence>
<proteinExistence type="predicted"/>
<dbReference type="Pfam" id="PF03121">
    <property type="entry name" value="Herpes_UL52"/>
    <property type="match status" value="1"/>
</dbReference>
<evidence type="ECO:0000256" key="3">
    <source>
        <dbReference type="ARBA" id="ARBA00044768"/>
    </source>
</evidence>
<gene>
    <name evidence="5" type="ORF">CHLNCDRAFT_135708</name>
</gene>
<dbReference type="EC" id="2.7.7.102" evidence="3"/>
<dbReference type="KEGG" id="cvr:CHLNCDRAFT_135708"/>
<keyword evidence="6" id="KW-1185">Reference proteome</keyword>
<dbReference type="GO" id="GO:0042276">
    <property type="term" value="P:error-prone translesion synthesis"/>
    <property type="evidence" value="ECO:0007669"/>
    <property type="project" value="InterPro"/>
</dbReference>
<dbReference type="GO" id="GO:0005759">
    <property type="term" value="C:mitochondrial matrix"/>
    <property type="evidence" value="ECO:0007669"/>
    <property type="project" value="TreeGrafter"/>
</dbReference>
<dbReference type="PANTHER" id="PTHR31399">
    <property type="entry name" value="DNA-DIRECTED PRIMASE / POLYMERASE PROTEIN"/>
    <property type="match status" value="1"/>
</dbReference>
<dbReference type="Proteomes" id="UP000008141">
    <property type="component" value="Unassembled WGS sequence"/>
</dbReference>
<name>E1ZIU4_CHLVA</name>
<dbReference type="EMBL" id="GL433848">
    <property type="protein sequence ID" value="EFN54394.1"/>
    <property type="molecule type" value="Genomic_DNA"/>
</dbReference>
<dbReference type="GO" id="GO:0003887">
    <property type="term" value="F:DNA-directed DNA polymerase activity"/>
    <property type="evidence" value="ECO:0007669"/>
    <property type="project" value="UniProtKB-EC"/>
</dbReference>
<accession>E1ZIU4</accession>
<reference evidence="5 6" key="1">
    <citation type="journal article" date="2010" name="Plant Cell">
        <title>The Chlorella variabilis NC64A genome reveals adaptation to photosymbiosis, coevolution with viruses, and cryptic sex.</title>
        <authorList>
            <person name="Blanc G."/>
            <person name="Duncan G."/>
            <person name="Agarkova I."/>
            <person name="Borodovsky M."/>
            <person name="Gurnon J."/>
            <person name="Kuo A."/>
            <person name="Lindquist E."/>
            <person name="Lucas S."/>
            <person name="Pangilinan J."/>
            <person name="Polle J."/>
            <person name="Salamov A."/>
            <person name="Terry A."/>
            <person name="Yamada T."/>
            <person name="Dunigan D.D."/>
            <person name="Grigoriev I.V."/>
            <person name="Claverie J.M."/>
            <person name="Van Etten J.L."/>
        </authorList>
    </citation>
    <scope>NUCLEOTIDE SEQUENCE [LARGE SCALE GENOMIC DNA]</scope>
    <source>
        <strain evidence="5 6">NC64A</strain>
    </source>
</reference>
<dbReference type="GO" id="GO:0009411">
    <property type="term" value="P:response to UV"/>
    <property type="evidence" value="ECO:0007669"/>
    <property type="project" value="TreeGrafter"/>
</dbReference>
<evidence type="ECO:0000256" key="4">
    <source>
        <dbReference type="ARBA" id="ARBA00047303"/>
    </source>
</evidence>
<comment type="catalytic activity">
    <reaction evidence="2">
        <text>ssDNA + n NTP = ssDNA/pppN(pN)n-1 hybrid + (n-1) diphosphate.</text>
        <dbReference type="EC" id="2.7.7.102"/>
    </reaction>
</comment>
<dbReference type="GO" id="GO:0031297">
    <property type="term" value="P:replication fork processing"/>
    <property type="evidence" value="ECO:0007669"/>
    <property type="project" value="TreeGrafter"/>
</dbReference>
<evidence type="ECO:0000313" key="6">
    <source>
        <dbReference type="Proteomes" id="UP000008141"/>
    </source>
</evidence>
<dbReference type="OrthoDB" id="5988181at2759"/>
<dbReference type="InterPro" id="IPR044917">
    <property type="entry name" value="PRIMPOL"/>
</dbReference>
<comment type="catalytic activity">
    <reaction evidence="4">
        <text>DNA(n) + a 2'-deoxyribonucleoside 5'-triphosphate = DNA(n+1) + diphosphate</text>
        <dbReference type="Rhea" id="RHEA:22508"/>
        <dbReference type="Rhea" id="RHEA-COMP:17339"/>
        <dbReference type="Rhea" id="RHEA-COMP:17340"/>
        <dbReference type="ChEBI" id="CHEBI:33019"/>
        <dbReference type="ChEBI" id="CHEBI:61560"/>
        <dbReference type="ChEBI" id="CHEBI:173112"/>
        <dbReference type="EC" id="2.7.7.7"/>
    </reaction>
    <physiologicalReaction direction="left-to-right" evidence="4">
        <dbReference type="Rhea" id="RHEA:22509"/>
    </physiologicalReaction>
</comment>
<dbReference type="eggNOG" id="ENOG502SS0X">
    <property type="taxonomic scope" value="Eukaryota"/>
</dbReference>
<dbReference type="GO" id="GO:0006264">
    <property type="term" value="P:mitochondrial DNA replication"/>
    <property type="evidence" value="ECO:0007669"/>
    <property type="project" value="TreeGrafter"/>
</dbReference>
<dbReference type="InParanoid" id="E1ZIU4"/>
<dbReference type="GeneID" id="17353832"/>
<dbReference type="GO" id="GO:0003682">
    <property type="term" value="F:chromatin binding"/>
    <property type="evidence" value="ECO:0007669"/>
    <property type="project" value="TreeGrafter"/>
</dbReference>